<dbReference type="Proteomes" id="UP001152320">
    <property type="component" value="Chromosome 7"/>
</dbReference>
<keyword evidence="3" id="KW-1185">Reference proteome</keyword>
<dbReference type="EMBL" id="JAIZAY010000007">
    <property type="protein sequence ID" value="KAJ8039127.1"/>
    <property type="molecule type" value="Genomic_DNA"/>
</dbReference>
<sequence length="52" mass="5938">MAVVWLGGQETTNEPTSNLSNFDEQPMRSSYMVTSLENISKAGQYWRPMLKL</sequence>
<comment type="caution">
    <text evidence="2">The sequence shown here is derived from an EMBL/GenBank/DDBJ whole genome shotgun (WGS) entry which is preliminary data.</text>
</comment>
<name>A0A9Q1C688_HOLLE</name>
<reference evidence="2" key="1">
    <citation type="submission" date="2021-10" db="EMBL/GenBank/DDBJ databases">
        <title>Tropical sea cucumber genome reveals ecological adaptation and Cuvierian tubules defense mechanism.</title>
        <authorList>
            <person name="Chen T."/>
        </authorList>
    </citation>
    <scope>NUCLEOTIDE SEQUENCE</scope>
    <source>
        <strain evidence="2">Nanhai2018</strain>
        <tissue evidence="2">Muscle</tissue>
    </source>
</reference>
<gene>
    <name evidence="2" type="ORF">HOLleu_16749</name>
</gene>
<evidence type="ECO:0000256" key="1">
    <source>
        <dbReference type="SAM" id="MobiDB-lite"/>
    </source>
</evidence>
<accession>A0A9Q1C688</accession>
<feature type="compositionally biased region" description="Polar residues" evidence="1">
    <location>
        <begin position="9"/>
        <end position="24"/>
    </location>
</feature>
<organism evidence="2 3">
    <name type="scientific">Holothuria leucospilota</name>
    <name type="common">Black long sea cucumber</name>
    <name type="synonym">Mertensiothuria leucospilota</name>
    <dbReference type="NCBI Taxonomy" id="206669"/>
    <lineage>
        <taxon>Eukaryota</taxon>
        <taxon>Metazoa</taxon>
        <taxon>Echinodermata</taxon>
        <taxon>Eleutherozoa</taxon>
        <taxon>Echinozoa</taxon>
        <taxon>Holothuroidea</taxon>
        <taxon>Aspidochirotacea</taxon>
        <taxon>Aspidochirotida</taxon>
        <taxon>Holothuriidae</taxon>
        <taxon>Holothuria</taxon>
    </lineage>
</organism>
<evidence type="ECO:0000313" key="3">
    <source>
        <dbReference type="Proteomes" id="UP001152320"/>
    </source>
</evidence>
<feature type="region of interest" description="Disordered" evidence="1">
    <location>
        <begin position="1"/>
        <end position="24"/>
    </location>
</feature>
<protein>
    <submittedName>
        <fullName evidence="2">Uncharacterized protein</fullName>
    </submittedName>
</protein>
<dbReference type="AlphaFoldDB" id="A0A9Q1C688"/>
<evidence type="ECO:0000313" key="2">
    <source>
        <dbReference type="EMBL" id="KAJ8039127.1"/>
    </source>
</evidence>
<proteinExistence type="predicted"/>